<reference evidence="3" key="1">
    <citation type="journal article" date="2019" name="Int. J. Syst. Evol. Microbiol.">
        <title>The Global Catalogue of Microorganisms (GCM) 10K type strain sequencing project: providing services to taxonomists for standard genome sequencing and annotation.</title>
        <authorList>
            <consortium name="The Broad Institute Genomics Platform"/>
            <consortium name="The Broad Institute Genome Sequencing Center for Infectious Disease"/>
            <person name="Wu L."/>
            <person name="Ma J."/>
        </authorList>
    </citation>
    <scope>NUCLEOTIDE SEQUENCE [LARGE SCALE GENOMIC DNA]</scope>
    <source>
        <strain evidence="3">CGMCC 4.7349</strain>
    </source>
</reference>
<dbReference type="EMBL" id="BMNG01000017">
    <property type="protein sequence ID" value="GGO55324.1"/>
    <property type="molecule type" value="Genomic_DNA"/>
</dbReference>
<evidence type="ECO:0000313" key="3">
    <source>
        <dbReference type="Proteomes" id="UP000656881"/>
    </source>
</evidence>
<comment type="caution">
    <text evidence="2">The sequence shown here is derived from an EMBL/GenBank/DDBJ whole genome shotgun (WGS) entry which is preliminary data.</text>
</comment>
<proteinExistence type="predicted"/>
<gene>
    <name evidence="2" type="ORF">GCM10012286_67180</name>
</gene>
<feature type="transmembrane region" description="Helical" evidence="1">
    <location>
        <begin position="51"/>
        <end position="68"/>
    </location>
</feature>
<evidence type="ECO:0000256" key="1">
    <source>
        <dbReference type="SAM" id="Phobius"/>
    </source>
</evidence>
<feature type="transmembrane region" description="Helical" evidence="1">
    <location>
        <begin position="74"/>
        <end position="92"/>
    </location>
</feature>
<keyword evidence="3" id="KW-1185">Reference proteome</keyword>
<protein>
    <recommendedName>
        <fullName evidence="4">DUF3040 domain-containing protein</fullName>
    </recommendedName>
</protein>
<keyword evidence="1" id="KW-1133">Transmembrane helix</keyword>
<dbReference type="Proteomes" id="UP000656881">
    <property type="component" value="Unassembled WGS sequence"/>
</dbReference>
<evidence type="ECO:0000313" key="2">
    <source>
        <dbReference type="EMBL" id="GGO55324.1"/>
    </source>
</evidence>
<organism evidence="2 3">
    <name type="scientific">Streptomyces lasiicapitis</name>
    <dbReference type="NCBI Taxonomy" id="1923961"/>
    <lineage>
        <taxon>Bacteria</taxon>
        <taxon>Bacillati</taxon>
        <taxon>Actinomycetota</taxon>
        <taxon>Actinomycetes</taxon>
        <taxon>Kitasatosporales</taxon>
        <taxon>Streptomycetaceae</taxon>
        <taxon>Streptomyces</taxon>
    </lineage>
</organism>
<sequence>MAMLPVMAESLNAQLRDEIDDQVAEAFDAYLADRLVEPGPLRASLALRRSIRLVLGTVGLGVLATALAPGGSGVVCWIWGAIAVMNLAWLLTARRC</sequence>
<keyword evidence="1" id="KW-0472">Membrane</keyword>
<name>A0ABQ2MPC1_9ACTN</name>
<evidence type="ECO:0008006" key="4">
    <source>
        <dbReference type="Google" id="ProtNLM"/>
    </source>
</evidence>
<keyword evidence="1" id="KW-0812">Transmembrane</keyword>
<accession>A0ABQ2MPC1</accession>